<evidence type="ECO:0000313" key="2">
    <source>
        <dbReference type="Proteomes" id="UP000070344"/>
    </source>
</evidence>
<name>A0A133V3A6_9EURY</name>
<evidence type="ECO:0000313" key="1">
    <source>
        <dbReference type="EMBL" id="KXB00915.1"/>
    </source>
</evidence>
<accession>A0A133V3A6</accession>
<comment type="caution">
    <text evidence="1">The sequence shown here is derived from an EMBL/GenBank/DDBJ whole genome shotgun (WGS) entry which is preliminary data.</text>
</comment>
<sequence length="102" mass="12216">MEEEFTTDDNARIDLAVFHSSKPLLAIEFEESYKWMRSRILYDAVKADRSGFKKLAILYPFQQRGLLNCWIFNFIENELEVKVDVVKPEKLIEFLREVKRKK</sequence>
<dbReference type="AlphaFoldDB" id="A0A133V3A6"/>
<keyword evidence="2" id="KW-1185">Reference proteome</keyword>
<dbReference type="EMBL" id="LHXV01000038">
    <property type="protein sequence ID" value="KXB00915.1"/>
    <property type="molecule type" value="Genomic_DNA"/>
</dbReference>
<proteinExistence type="predicted"/>
<organism evidence="1 2">
    <name type="scientific">candidate division MSBL1 archaeon SCGC-AAA259O05</name>
    <dbReference type="NCBI Taxonomy" id="1698271"/>
    <lineage>
        <taxon>Archaea</taxon>
        <taxon>Methanobacteriati</taxon>
        <taxon>Methanobacteriota</taxon>
        <taxon>candidate division MSBL1</taxon>
    </lineage>
</organism>
<dbReference type="Proteomes" id="UP000070344">
    <property type="component" value="Unassembled WGS sequence"/>
</dbReference>
<reference evidence="1 2" key="1">
    <citation type="journal article" date="2016" name="Sci. Rep.">
        <title>Metabolic traits of an uncultured archaeal lineage -MSBL1- from brine pools of the Red Sea.</title>
        <authorList>
            <person name="Mwirichia R."/>
            <person name="Alam I."/>
            <person name="Rashid M."/>
            <person name="Vinu M."/>
            <person name="Ba-Alawi W."/>
            <person name="Anthony Kamau A."/>
            <person name="Kamanda Ngugi D."/>
            <person name="Goker M."/>
            <person name="Klenk H.P."/>
            <person name="Bajic V."/>
            <person name="Stingl U."/>
        </authorList>
    </citation>
    <scope>NUCLEOTIDE SEQUENCE [LARGE SCALE GENOMIC DNA]</scope>
    <source>
        <strain evidence="1">SCGC-AAA259O05</strain>
    </source>
</reference>
<gene>
    <name evidence="1" type="ORF">AKJ41_03560</name>
</gene>
<protein>
    <submittedName>
        <fullName evidence="1">Uncharacterized protein</fullName>
    </submittedName>
</protein>